<comment type="caution">
    <text evidence="2">The sequence shown here is derived from an EMBL/GenBank/DDBJ whole genome shotgun (WGS) entry which is preliminary data.</text>
</comment>
<accession>A0ABP2XEU7</accession>
<name>A0ABP2XEU7_9CHLA</name>
<gene>
    <name evidence="2" type="ORF">H359_0386</name>
</gene>
<evidence type="ECO:0000256" key="1">
    <source>
        <dbReference type="SAM" id="MobiDB-lite"/>
    </source>
</evidence>
<dbReference type="RefSeq" id="WP_020370364.1">
    <property type="nucleotide sequence ID" value="NZ_APJW01000001.1"/>
</dbReference>
<evidence type="ECO:0000313" key="3">
    <source>
        <dbReference type="Proteomes" id="UP000016064"/>
    </source>
</evidence>
<sequence>MCFPTCLPAIQMQWRSTQEGSEEENVSLNGTETKQPAKSQEFSLKIGDPTLLETIRGAGELFTAALNSARVQRTSRHCYDTCQPWCNTYCFCPFTWCLDCFCACLKKEEEEEPDTGSIIESFLNEMKNSYGPISVGMALQQSGWNISLMASEKIEPSADDKTKFINLCQACRDNLRQCLVGGSQQELFKIANQERLLPSKGSLEMEKIKSSLEDIIAGTQLGSSPTCLILYPNHDDDPAPDQRSGYTLKLDRLQARLSQIQVLDLEADDINSGSINFLGFQAKAAIQVIEHTLAKYVDASTDTFNSGGFHLSIEEGKFRSLVLLSLLSLGYCPVSSEGDTPVCLEQLKNTSRALKTKDVLLTDSRKANQGHSPWTSSVSIAPSGLLSGAGKSSTNITLNARMHTHTTSSEVDSRSAIQAIPSWDPTSPKYQEEILKTAQKMSSMTSSLFLS</sequence>
<dbReference type="EMBL" id="APJW01000001">
    <property type="protein sequence ID" value="EQM63038.1"/>
    <property type="molecule type" value="Genomic_DNA"/>
</dbReference>
<evidence type="ECO:0000313" key="2">
    <source>
        <dbReference type="EMBL" id="EQM63038.1"/>
    </source>
</evidence>
<feature type="compositionally biased region" description="Polar residues" evidence="1">
    <location>
        <begin position="26"/>
        <end position="39"/>
    </location>
</feature>
<protein>
    <submittedName>
        <fullName evidence="2">Uncharacterized protein</fullName>
    </submittedName>
</protein>
<organism evidence="2 3">
    <name type="scientific">Chlamydia ibidis 10-1398/6</name>
    <dbReference type="NCBI Taxonomy" id="1046581"/>
    <lineage>
        <taxon>Bacteria</taxon>
        <taxon>Pseudomonadati</taxon>
        <taxon>Chlamydiota</taxon>
        <taxon>Chlamydiia</taxon>
        <taxon>Chlamydiales</taxon>
        <taxon>Chlamydiaceae</taxon>
        <taxon>Chlamydia/Chlamydophila group</taxon>
        <taxon>Chlamydia</taxon>
    </lineage>
</organism>
<keyword evidence="3" id="KW-1185">Reference proteome</keyword>
<feature type="region of interest" description="Disordered" evidence="1">
    <location>
        <begin position="18"/>
        <end position="39"/>
    </location>
</feature>
<proteinExistence type="predicted"/>
<reference evidence="2 3" key="1">
    <citation type="submission" date="2013-07" db="EMBL/GenBank/DDBJ databases">
        <title>Isolation of a new Chlamydia species from the feral Sacred Ibis (Threskiornis aethiopicus): Chlamydia ibidis.</title>
        <authorList>
            <person name="Vorimore F."/>
            <person name="Hsia R.-C."/>
            <person name="Huot-Creasy H."/>
            <person name="Bastian S."/>
            <person name="Deruyter L."/>
            <person name="Passet A."/>
            <person name="Sachse K."/>
            <person name="Bavoil P."/>
            <person name="Myers G."/>
            <person name="Laroucau K."/>
        </authorList>
    </citation>
    <scope>NUCLEOTIDE SEQUENCE [LARGE SCALE GENOMIC DNA]</scope>
    <source>
        <strain evidence="2 3">10-1398/6</strain>
    </source>
</reference>
<dbReference type="Proteomes" id="UP000016064">
    <property type="component" value="Unassembled WGS sequence"/>
</dbReference>